<dbReference type="CDD" id="cd18793">
    <property type="entry name" value="SF2_C_SNF"/>
    <property type="match status" value="1"/>
</dbReference>
<dbReference type="PANTHER" id="PTHR45626">
    <property type="entry name" value="TRANSCRIPTION TERMINATION FACTOR 2-RELATED"/>
    <property type="match status" value="1"/>
</dbReference>
<dbReference type="Proteomes" id="UP000297777">
    <property type="component" value="Unassembled WGS sequence"/>
</dbReference>
<dbReference type="Gene3D" id="3.40.50.300">
    <property type="entry name" value="P-loop containing nucleotide triphosphate hydrolases"/>
    <property type="match status" value="1"/>
</dbReference>
<dbReference type="GO" id="GO:0006281">
    <property type="term" value="P:DNA repair"/>
    <property type="evidence" value="ECO:0007669"/>
    <property type="project" value="TreeGrafter"/>
</dbReference>
<name>A0A4Z1F842_9HELO</name>
<proteinExistence type="predicted"/>
<dbReference type="Pfam" id="PF00271">
    <property type="entry name" value="Helicase_C"/>
    <property type="match status" value="1"/>
</dbReference>
<reference evidence="5 6" key="1">
    <citation type="submission" date="2017-12" db="EMBL/GenBank/DDBJ databases">
        <title>Comparative genomics of Botrytis spp.</title>
        <authorList>
            <person name="Valero-Jimenez C.A."/>
            <person name="Tapia P."/>
            <person name="Veloso J."/>
            <person name="Silva-Moreno E."/>
            <person name="Staats M."/>
            <person name="Valdes J.H."/>
            <person name="Van Kan J.A.L."/>
        </authorList>
    </citation>
    <scope>NUCLEOTIDE SEQUENCE [LARGE SCALE GENOMIC DNA]</scope>
    <source>
        <strain evidence="5 6">Bt9001</strain>
    </source>
</reference>
<dbReference type="PROSITE" id="PS51194">
    <property type="entry name" value="HELICASE_CTER"/>
    <property type="match status" value="1"/>
</dbReference>
<dbReference type="EMBL" id="PQXH01000018">
    <property type="protein sequence ID" value="TGO17407.1"/>
    <property type="molecule type" value="Genomic_DNA"/>
</dbReference>
<evidence type="ECO:0000256" key="3">
    <source>
        <dbReference type="ARBA" id="ARBA00022840"/>
    </source>
</evidence>
<dbReference type="InterPro" id="IPR049730">
    <property type="entry name" value="SNF2/RAD54-like_C"/>
</dbReference>
<protein>
    <recommendedName>
        <fullName evidence="4">Helicase C-terminal domain-containing protein</fullName>
    </recommendedName>
</protein>
<keyword evidence="6" id="KW-1185">Reference proteome</keyword>
<dbReference type="GO" id="GO:0005524">
    <property type="term" value="F:ATP binding"/>
    <property type="evidence" value="ECO:0007669"/>
    <property type="project" value="UniProtKB-KW"/>
</dbReference>
<dbReference type="GO" id="GO:0005634">
    <property type="term" value="C:nucleus"/>
    <property type="evidence" value="ECO:0007669"/>
    <property type="project" value="TreeGrafter"/>
</dbReference>
<dbReference type="InterPro" id="IPR027417">
    <property type="entry name" value="P-loop_NTPase"/>
</dbReference>
<dbReference type="GO" id="GO:0016787">
    <property type="term" value="F:hydrolase activity"/>
    <property type="evidence" value="ECO:0007669"/>
    <property type="project" value="UniProtKB-KW"/>
</dbReference>
<accession>A0A4Z1F842</accession>
<keyword evidence="3" id="KW-0067">ATP-binding</keyword>
<dbReference type="PANTHER" id="PTHR45626:SF22">
    <property type="entry name" value="DNA REPAIR PROTEIN RAD5"/>
    <property type="match status" value="1"/>
</dbReference>
<dbReference type="InterPro" id="IPR001650">
    <property type="entry name" value="Helicase_C-like"/>
</dbReference>
<evidence type="ECO:0000256" key="1">
    <source>
        <dbReference type="ARBA" id="ARBA00022741"/>
    </source>
</evidence>
<dbReference type="SUPFAM" id="SSF52540">
    <property type="entry name" value="P-loop containing nucleoside triphosphate hydrolases"/>
    <property type="match status" value="1"/>
</dbReference>
<keyword evidence="2" id="KW-0378">Hydrolase</keyword>
<evidence type="ECO:0000256" key="2">
    <source>
        <dbReference type="ARBA" id="ARBA00022801"/>
    </source>
</evidence>
<comment type="caution">
    <text evidence="5">The sequence shown here is derived from an EMBL/GenBank/DDBJ whole genome shotgun (WGS) entry which is preliminary data.</text>
</comment>
<dbReference type="InterPro" id="IPR050628">
    <property type="entry name" value="SNF2_RAD54_helicase_TF"/>
</dbReference>
<dbReference type="SMART" id="SM00490">
    <property type="entry name" value="HELICc"/>
    <property type="match status" value="1"/>
</dbReference>
<keyword evidence="1" id="KW-0547">Nucleotide-binding</keyword>
<dbReference type="GO" id="GO:0008094">
    <property type="term" value="F:ATP-dependent activity, acting on DNA"/>
    <property type="evidence" value="ECO:0007669"/>
    <property type="project" value="TreeGrafter"/>
</dbReference>
<evidence type="ECO:0000313" key="6">
    <source>
        <dbReference type="Proteomes" id="UP000297777"/>
    </source>
</evidence>
<gene>
    <name evidence="5" type="ORF">BTUL_0018g00740</name>
</gene>
<dbReference type="OrthoDB" id="5399953at2759"/>
<dbReference type="AlphaFoldDB" id="A0A4Z1F842"/>
<organism evidence="5 6">
    <name type="scientific">Botrytis tulipae</name>
    <dbReference type="NCBI Taxonomy" id="87230"/>
    <lineage>
        <taxon>Eukaryota</taxon>
        <taxon>Fungi</taxon>
        <taxon>Dikarya</taxon>
        <taxon>Ascomycota</taxon>
        <taxon>Pezizomycotina</taxon>
        <taxon>Leotiomycetes</taxon>
        <taxon>Helotiales</taxon>
        <taxon>Sclerotiniaceae</taxon>
        <taxon>Botrytis</taxon>
    </lineage>
</organism>
<feature type="domain" description="Helicase C-terminal" evidence="4">
    <location>
        <begin position="14"/>
        <end position="202"/>
    </location>
</feature>
<evidence type="ECO:0000313" key="5">
    <source>
        <dbReference type="EMBL" id="TGO17407.1"/>
    </source>
</evidence>
<evidence type="ECO:0000259" key="4">
    <source>
        <dbReference type="PROSITE" id="PS51194"/>
    </source>
</evidence>
<sequence>MAWLEENERWSSTKVRWLLDHIGGKMKKSDKNKVIVACHSLASLDVVAVALKAKDLSFLRIDGSVVGKDRSRTRHQFQDQDSRYRILLLTTKVGGVALNLTAANIIYMISPEWSAAAEAQLEFRIYRLGQKQETEVIRIYANNSADLRCKSLQDLKKKKEWGILDVLDHDVSTLEEDDETRLLVEKTREKLEEMKMWDRKRFEAALRGVYREDRRGGLGLGVGQNPGPGPL</sequence>